<dbReference type="Gene3D" id="3.30.505.20">
    <property type="match status" value="1"/>
</dbReference>
<organism evidence="4 5">
    <name type="scientific">Oryzihumus leptocrescens</name>
    <dbReference type="NCBI Taxonomy" id="297536"/>
    <lineage>
        <taxon>Bacteria</taxon>
        <taxon>Bacillati</taxon>
        <taxon>Actinomycetota</taxon>
        <taxon>Actinomycetes</taxon>
        <taxon>Micrococcales</taxon>
        <taxon>Intrasporangiaceae</taxon>
        <taxon>Oryzihumus</taxon>
    </lineage>
</organism>
<evidence type="ECO:0000313" key="5">
    <source>
        <dbReference type="Proteomes" id="UP000319514"/>
    </source>
</evidence>
<feature type="chain" id="PRO_5039121987" evidence="2">
    <location>
        <begin position="27"/>
        <end position="171"/>
    </location>
</feature>
<evidence type="ECO:0000256" key="2">
    <source>
        <dbReference type="SAM" id="SignalP"/>
    </source>
</evidence>
<protein>
    <submittedName>
        <fullName evidence="4">Peptidase YpeB-like protein</fullName>
    </submittedName>
</protein>
<evidence type="ECO:0000256" key="1">
    <source>
        <dbReference type="SAM" id="MobiDB-lite"/>
    </source>
</evidence>
<feature type="compositionally biased region" description="Basic and acidic residues" evidence="1">
    <location>
        <begin position="120"/>
        <end position="139"/>
    </location>
</feature>
<proteinExistence type="predicted"/>
<evidence type="ECO:0000259" key="3">
    <source>
        <dbReference type="Pfam" id="PF03413"/>
    </source>
</evidence>
<accession>A0A542ZIU5</accession>
<feature type="region of interest" description="Disordered" evidence="1">
    <location>
        <begin position="118"/>
        <end position="171"/>
    </location>
</feature>
<reference evidence="4 5" key="1">
    <citation type="submission" date="2019-06" db="EMBL/GenBank/DDBJ databases">
        <title>Sequencing the genomes of 1000 actinobacteria strains.</title>
        <authorList>
            <person name="Klenk H.-P."/>
        </authorList>
    </citation>
    <scope>NUCLEOTIDE SEQUENCE [LARGE SCALE GENOMIC DNA]</scope>
    <source>
        <strain evidence="4 5">DSM 18082</strain>
    </source>
</reference>
<sequence length="171" mass="17406">MNVITRHRPAVLGIVLAGALAGAAVALGSATSAAPVETTTMAAPAQGAAGGHAHPARSHPVTLDQARQVALSSVPGHVVLTSRTATGSGTVYAVTIARTDGSAVEVDVNPATGMVVATRTDSDEQPAERAGNHPEDRETATPAATSTPTVPEDVQRQQDRIARHSGPQFRE</sequence>
<feature type="compositionally biased region" description="Basic and acidic residues" evidence="1">
    <location>
        <begin position="153"/>
        <end position="162"/>
    </location>
</feature>
<feature type="signal peptide" evidence="2">
    <location>
        <begin position="1"/>
        <end position="26"/>
    </location>
</feature>
<keyword evidence="2" id="KW-0732">Signal</keyword>
<dbReference type="InterPro" id="IPR025711">
    <property type="entry name" value="PepSY"/>
</dbReference>
<keyword evidence="5" id="KW-1185">Reference proteome</keyword>
<dbReference type="RefSeq" id="WP_141788177.1">
    <property type="nucleotide sequence ID" value="NZ_BAAAKX010000021.1"/>
</dbReference>
<dbReference type="AlphaFoldDB" id="A0A542ZIU5"/>
<feature type="domain" description="PepSY" evidence="3">
    <location>
        <begin position="60"/>
        <end position="117"/>
    </location>
</feature>
<dbReference type="Proteomes" id="UP000319514">
    <property type="component" value="Unassembled WGS sequence"/>
</dbReference>
<evidence type="ECO:0000313" key="4">
    <source>
        <dbReference type="EMBL" id="TQL60255.1"/>
    </source>
</evidence>
<comment type="caution">
    <text evidence="4">The sequence shown here is derived from an EMBL/GenBank/DDBJ whole genome shotgun (WGS) entry which is preliminary data.</text>
</comment>
<gene>
    <name evidence="4" type="ORF">FB474_1638</name>
</gene>
<dbReference type="Pfam" id="PF03413">
    <property type="entry name" value="PepSY"/>
    <property type="match status" value="1"/>
</dbReference>
<dbReference type="EMBL" id="VFOQ01000001">
    <property type="protein sequence ID" value="TQL60255.1"/>
    <property type="molecule type" value="Genomic_DNA"/>
</dbReference>
<name>A0A542ZIU5_9MICO</name>
<feature type="compositionally biased region" description="Low complexity" evidence="1">
    <location>
        <begin position="140"/>
        <end position="151"/>
    </location>
</feature>